<dbReference type="Gene3D" id="2.60.40.2080">
    <property type="match status" value="2"/>
</dbReference>
<dbReference type="AlphaFoldDB" id="A0A4Q2D806"/>
<keyword evidence="3" id="KW-1185">Reference proteome</keyword>
<gene>
    <name evidence="2" type="ORF">EST38_g11496</name>
</gene>
<proteinExistence type="predicted"/>
<dbReference type="InterPro" id="IPR037221">
    <property type="entry name" value="H-type_lectin_dom_sf"/>
</dbReference>
<dbReference type="InterPro" id="IPR006616">
    <property type="entry name" value="DM9_repeat"/>
</dbReference>
<dbReference type="OrthoDB" id="2142040at2759"/>
<dbReference type="PANTHER" id="PTHR31649">
    <property type="entry name" value="AGAP009604-PA"/>
    <property type="match status" value="1"/>
</dbReference>
<name>A0A4Q2D806_9AGAR</name>
<dbReference type="PANTHER" id="PTHR31649:SF1">
    <property type="entry name" value="FARNESOIC ACID O-METHYL TRANSFERASE DOMAIN-CONTAINING PROTEIN"/>
    <property type="match status" value="1"/>
</dbReference>
<dbReference type="GO" id="GO:0030246">
    <property type="term" value="F:carbohydrate binding"/>
    <property type="evidence" value="ECO:0007669"/>
    <property type="project" value="InterPro"/>
</dbReference>
<reference evidence="2 3" key="1">
    <citation type="submission" date="2019-01" db="EMBL/GenBank/DDBJ databases">
        <title>Draft genome sequence of Psathyrella aberdarensis IHI B618.</title>
        <authorList>
            <person name="Buettner E."/>
            <person name="Kellner H."/>
        </authorList>
    </citation>
    <scope>NUCLEOTIDE SEQUENCE [LARGE SCALE GENOMIC DNA]</scope>
    <source>
        <strain evidence="2 3">IHI B618</strain>
    </source>
</reference>
<dbReference type="Pfam" id="PF11901">
    <property type="entry name" value="DM9"/>
    <property type="match status" value="1"/>
</dbReference>
<sequence length="300" mass="32850">MSAELIEGGREGNDSAPLYIARAITEDGCYPGECGFHFSGARIPHDGGVNTLPTFEVLSGSPSGYSWRPVTDAFELSKIDDMNPVLGGHQCPGGEDELILLYIARTLTVDGRVHLGYVTIGSNASICYNGNVMIANYYEVLVHNNSNSNAVRALVGTYQTDGHWTRTKEAERYSEAINFSSHPWQTVPRIALGLTMLDIGRNHGTPIRVDSFPQNITKEGFICNTRSWGNGILHNAVDAKVPDELEMSSEHRVNFTKSFEDGPPMVFVCFSGLHMTDKWNVRVYATSVDPAGFTIAIEAT</sequence>
<dbReference type="Proteomes" id="UP000290288">
    <property type="component" value="Unassembled WGS sequence"/>
</dbReference>
<organism evidence="2 3">
    <name type="scientific">Candolleomyces aberdarensis</name>
    <dbReference type="NCBI Taxonomy" id="2316362"/>
    <lineage>
        <taxon>Eukaryota</taxon>
        <taxon>Fungi</taxon>
        <taxon>Dikarya</taxon>
        <taxon>Basidiomycota</taxon>
        <taxon>Agaricomycotina</taxon>
        <taxon>Agaricomycetes</taxon>
        <taxon>Agaricomycetidae</taxon>
        <taxon>Agaricales</taxon>
        <taxon>Agaricineae</taxon>
        <taxon>Psathyrellaceae</taxon>
        <taxon>Candolleomyces</taxon>
    </lineage>
</organism>
<evidence type="ECO:0000313" key="3">
    <source>
        <dbReference type="Proteomes" id="UP000290288"/>
    </source>
</evidence>
<protein>
    <recommendedName>
        <fullName evidence="1">H-type lectin domain-containing protein</fullName>
    </recommendedName>
</protein>
<comment type="caution">
    <text evidence="2">The sequence shown here is derived from an EMBL/GenBank/DDBJ whole genome shotgun (WGS) entry which is preliminary data.</text>
</comment>
<evidence type="ECO:0000313" key="2">
    <source>
        <dbReference type="EMBL" id="RXW14355.1"/>
    </source>
</evidence>
<dbReference type="EMBL" id="SDEE01000714">
    <property type="protein sequence ID" value="RXW14355.1"/>
    <property type="molecule type" value="Genomic_DNA"/>
</dbReference>
<dbReference type="Pfam" id="PF09458">
    <property type="entry name" value="H_lectin"/>
    <property type="match status" value="2"/>
</dbReference>
<dbReference type="GO" id="GO:0007155">
    <property type="term" value="P:cell adhesion"/>
    <property type="evidence" value="ECO:0007669"/>
    <property type="project" value="InterPro"/>
</dbReference>
<dbReference type="SUPFAM" id="SSF141086">
    <property type="entry name" value="Agglutinin HPA-like"/>
    <property type="match status" value="2"/>
</dbReference>
<dbReference type="InterPro" id="IPR019019">
    <property type="entry name" value="H-type_lectin_domain"/>
</dbReference>
<feature type="domain" description="H-type lectin" evidence="1">
    <location>
        <begin position="251"/>
        <end position="298"/>
    </location>
</feature>
<feature type="domain" description="H-type lectin" evidence="1">
    <location>
        <begin position="176"/>
        <end position="236"/>
    </location>
</feature>
<evidence type="ECO:0000259" key="1">
    <source>
        <dbReference type="Pfam" id="PF09458"/>
    </source>
</evidence>
<accession>A0A4Q2D806</accession>